<dbReference type="InterPro" id="IPR037381">
    <property type="entry name" value="RFWD3"/>
</dbReference>
<evidence type="ECO:0000313" key="6">
    <source>
        <dbReference type="EMBL" id="CAL8101361.1"/>
    </source>
</evidence>
<name>A0ABP1QHN0_9HEXA</name>
<gene>
    <name evidence="6" type="ORF">ODALV1_LOCUS10816</name>
</gene>
<keyword evidence="1 3" id="KW-0863">Zinc-finger</keyword>
<reference evidence="6 7" key="1">
    <citation type="submission" date="2024-08" db="EMBL/GenBank/DDBJ databases">
        <authorList>
            <person name="Cucini C."/>
            <person name="Frati F."/>
        </authorList>
    </citation>
    <scope>NUCLEOTIDE SEQUENCE [LARGE SCALE GENOMIC DNA]</scope>
</reference>
<dbReference type="Pfam" id="PF13639">
    <property type="entry name" value="zf-RING_2"/>
    <property type="match status" value="1"/>
</dbReference>
<dbReference type="PROSITE" id="PS50089">
    <property type="entry name" value="ZF_RING_2"/>
    <property type="match status" value="1"/>
</dbReference>
<evidence type="ECO:0000256" key="2">
    <source>
        <dbReference type="ARBA" id="ARBA00022833"/>
    </source>
</evidence>
<keyword evidence="7" id="KW-1185">Reference proteome</keyword>
<dbReference type="SUPFAM" id="SSF57850">
    <property type="entry name" value="RING/U-box"/>
    <property type="match status" value="1"/>
</dbReference>
<feature type="domain" description="RING-type" evidence="5">
    <location>
        <begin position="3"/>
        <end position="76"/>
    </location>
</feature>
<dbReference type="CDD" id="cd16448">
    <property type="entry name" value="RING-H2"/>
    <property type="match status" value="1"/>
</dbReference>
<dbReference type="PANTHER" id="PTHR16047:SF7">
    <property type="entry name" value="E3 UBIQUITIN-PROTEIN LIGASE RFWD3"/>
    <property type="match status" value="1"/>
</dbReference>
<keyword evidence="2" id="KW-0862">Zinc</keyword>
<evidence type="ECO:0000256" key="4">
    <source>
        <dbReference type="SAM" id="MobiDB-lite"/>
    </source>
</evidence>
<dbReference type="InterPro" id="IPR001841">
    <property type="entry name" value="Znf_RING"/>
</dbReference>
<dbReference type="InterPro" id="IPR013083">
    <property type="entry name" value="Znf_RING/FYVE/PHD"/>
</dbReference>
<dbReference type="SMART" id="SM00184">
    <property type="entry name" value="RING"/>
    <property type="match status" value="1"/>
</dbReference>
<proteinExistence type="predicted"/>
<organism evidence="6 7">
    <name type="scientific">Orchesella dallaii</name>
    <dbReference type="NCBI Taxonomy" id="48710"/>
    <lineage>
        <taxon>Eukaryota</taxon>
        <taxon>Metazoa</taxon>
        <taxon>Ecdysozoa</taxon>
        <taxon>Arthropoda</taxon>
        <taxon>Hexapoda</taxon>
        <taxon>Collembola</taxon>
        <taxon>Entomobryomorpha</taxon>
        <taxon>Entomobryoidea</taxon>
        <taxon>Orchesellidae</taxon>
        <taxon>Orchesellinae</taxon>
        <taxon>Orchesella</taxon>
    </lineage>
</organism>
<sequence length="221" mass="24531">MECSVCLNLLSESQGQGTDLGSGSTSRKRPGPFSKTRAAVSTVVCTPCGHLFHRACLRDWFTGSGIANVGNCPSCRRVLLPSTMYPVFFDDDEVKVERKKRKLSQEKVGASKRAKLVIFSGKSPSLISPINKSGKSVNLSCENEECQEMYQRHKILMKDFHDLQEKYYQERERADMNEAKVLSLGPGPGTTFNNDTAVGNPQNIDGASSYTDWLKEIRVLD</sequence>
<evidence type="ECO:0000259" key="5">
    <source>
        <dbReference type="PROSITE" id="PS50089"/>
    </source>
</evidence>
<comment type="caution">
    <text evidence="6">The sequence shown here is derived from an EMBL/GenBank/DDBJ whole genome shotgun (WGS) entry which is preliminary data.</text>
</comment>
<feature type="compositionally biased region" description="Polar residues" evidence="4">
    <location>
        <begin position="14"/>
        <end position="25"/>
    </location>
</feature>
<dbReference type="Gene3D" id="3.30.40.10">
    <property type="entry name" value="Zinc/RING finger domain, C3HC4 (zinc finger)"/>
    <property type="match status" value="1"/>
</dbReference>
<dbReference type="EMBL" id="CAXLJM020000033">
    <property type="protein sequence ID" value="CAL8101361.1"/>
    <property type="molecule type" value="Genomic_DNA"/>
</dbReference>
<keyword evidence="1 3" id="KW-0479">Metal-binding</keyword>
<evidence type="ECO:0000256" key="3">
    <source>
        <dbReference type="PROSITE-ProRule" id="PRU00175"/>
    </source>
</evidence>
<evidence type="ECO:0000256" key="1">
    <source>
        <dbReference type="ARBA" id="ARBA00022771"/>
    </source>
</evidence>
<protein>
    <recommendedName>
        <fullName evidence="5">RING-type domain-containing protein</fullName>
    </recommendedName>
</protein>
<feature type="region of interest" description="Disordered" evidence="4">
    <location>
        <begin position="14"/>
        <end position="34"/>
    </location>
</feature>
<dbReference type="PANTHER" id="PTHR16047">
    <property type="entry name" value="RFWD3 PROTEIN"/>
    <property type="match status" value="1"/>
</dbReference>
<dbReference type="Proteomes" id="UP001642540">
    <property type="component" value="Unassembled WGS sequence"/>
</dbReference>
<accession>A0ABP1QHN0</accession>
<evidence type="ECO:0000313" key="7">
    <source>
        <dbReference type="Proteomes" id="UP001642540"/>
    </source>
</evidence>